<dbReference type="Pfam" id="PF00334">
    <property type="entry name" value="NDK"/>
    <property type="match status" value="1"/>
</dbReference>
<protein>
    <recommendedName>
        <fullName evidence="3">Nucleoside diphosphate kinase</fullName>
    </recommendedName>
</protein>
<dbReference type="InterPro" id="IPR037993">
    <property type="entry name" value="NDPk7B"/>
</dbReference>
<evidence type="ECO:0000256" key="5">
    <source>
        <dbReference type="ARBA" id="ARBA00023212"/>
    </source>
</evidence>
<dbReference type="InterPro" id="IPR006602">
    <property type="entry name" value="DM10_dom"/>
</dbReference>
<evidence type="ECO:0000313" key="10">
    <source>
        <dbReference type="EMBL" id="KAJ3184275.1"/>
    </source>
</evidence>
<gene>
    <name evidence="10" type="primary">NME7</name>
    <name evidence="10" type="ORF">HDU87_005122</name>
</gene>
<feature type="domain" description="DM10" evidence="9">
    <location>
        <begin position="8"/>
        <end position="95"/>
    </location>
</feature>
<dbReference type="Pfam" id="PF25364">
    <property type="entry name" value="PH_NDK7_N"/>
    <property type="match status" value="1"/>
</dbReference>
<evidence type="ECO:0000256" key="3">
    <source>
        <dbReference type="ARBA" id="ARBA00017632"/>
    </source>
</evidence>
<comment type="similarity">
    <text evidence="7 8">Belongs to the NDK family.</text>
</comment>
<dbReference type="InterPro" id="IPR034907">
    <property type="entry name" value="NDK-like_dom"/>
</dbReference>
<dbReference type="GO" id="GO:0006183">
    <property type="term" value="P:GTP biosynthetic process"/>
    <property type="evidence" value="ECO:0007669"/>
    <property type="project" value="InterPro"/>
</dbReference>
<evidence type="ECO:0000256" key="2">
    <source>
        <dbReference type="ARBA" id="ARBA00004245"/>
    </source>
</evidence>
<comment type="caution">
    <text evidence="10">The sequence shown here is derived from an EMBL/GenBank/DDBJ whole genome shotgun (WGS) entry which is preliminary data.</text>
</comment>
<evidence type="ECO:0000313" key="11">
    <source>
        <dbReference type="Proteomes" id="UP001212152"/>
    </source>
</evidence>
<name>A0AAD5TR39_9FUNG</name>
<keyword evidence="11" id="KW-1185">Reference proteome</keyword>
<dbReference type="SUPFAM" id="SSF54919">
    <property type="entry name" value="Nucleoside diphosphate kinase, NDK"/>
    <property type="match status" value="2"/>
</dbReference>
<dbReference type="GO" id="GO:0004550">
    <property type="term" value="F:nucleoside diphosphate kinase activity"/>
    <property type="evidence" value="ECO:0007669"/>
    <property type="project" value="InterPro"/>
</dbReference>
<evidence type="ECO:0000256" key="6">
    <source>
        <dbReference type="ARBA" id="ARBA00023273"/>
    </source>
</evidence>
<dbReference type="PANTHER" id="PTHR43109">
    <property type="entry name" value="NUCLEOSIDE DIPHOSPHATE KINASE 7"/>
    <property type="match status" value="1"/>
</dbReference>
<evidence type="ECO:0000256" key="1">
    <source>
        <dbReference type="ARBA" id="ARBA00004138"/>
    </source>
</evidence>
<dbReference type="PANTHER" id="PTHR43109:SF2">
    <property type="entry name" value="NUCLEOSIDE DIPHOSPHATE KINASE 7"/>
    <property type="match status" value="1"/>
</dbReference>
<evidence type="ECO:0000256" key="8">
    <source>
        <dbReference type="RuleBase" id="RU004011"/>
    </source>
</evidence>
<keyword evidence="5" id="KW-0206">Cytoskeleton</keyword>
<dbReference type="FunFam" id="3.30.70.141:FF:000004">
    <property type="entry name" value="Nucleoside diphosphate kinase 7"/>
    <property type="match status" value="1"/>
</dbReference>
<evidence type="ECO:0000259" key="9">
    <source>
        <dbReference type="PROSITE" id="PS51336"/>
    </source>
</evidence>
<keyword evidence="10" id="KW-0418">Kinase</keyword>
<proteinExistence type="inferred from homology"/>
<dbReference type="PROSITE" id="PS51374">
    <property type="entry name" value="NDPK_LIKE"/>
    <property type="match status" value="2"/>
</dbReference>
<dbReference type="SMART" id="SM00562">
    <property type="entry name" value="NDK"/>
    <property type="match status" value="1"/>
</dbReference>
<dbReference type="InterPro" id="IPR001564">
    <property type="entry name" value="Nucleoside_diP_kinase"/>
</dbReference>
<dbReference type="GO" id="GO:0006228">
    <property type="term" value="P:UTP biosynthetic process"/>
    <property type="evidence" value="ECO:0007669"/>
    <property type="project" value="InterPro"/>
</dbReference>
<dbReference type="GO" id="GO:0005879">
    <property type="term" value="C:axonemal microtubule"/>
    <property type="evidence" value="ECO:0007669"/>
    <property type="project" value="TreeGrafter"/>
</dbReference>
<dbReference type="InterPro" id="IPR036850">
    <property type="entry name" value="NDK-like_dom_sf"/>
</dbReference>
<keyword evidence="6" id="KW-0966">Cell projection</keyword>
<keyword evidence="4" id="KW-0963">Cytoplasm</keyword>
<reference evidence="10" key="1">
    <citation type="submission" date="2020-05" db="EMBL/GenBank/DDBJ databases">
        <title>Phylogenomic resolution of chytrid fungi.</title>
        <authorList>
            <person name="Stajich J.E."/>
            <person name="Amses K."/>
            <person name="Simmons R."/>
            <person name="Seto K."/>
            <person name="Myers J."/>
            <person name="Bonds A."/>
            <person name="Quandt C.A."/>
            <person name="Barry K."/>
            <person name="Liu P."/>
            <person name="Grigoriev I."/>
            <person name="Longcore J.E."/>
            <person name="James T.Y."/>
        </authorList>
    </citation>
    <scope>NUCLEOTIDE SEQUENCE</scope>
    <source>
        <strain evidence="10">JEL0379</strain>
    </source>
</reference>
<dbReference type="PROSITE" id="PS51336">
    <property type="entry name" value="DM10"/>
    <property type="match status" value="1"/>
</dbReference>
<dbReference type="Proteomes" id="UP001212152">
    <property type="component" value="Unassembled WGS sequence"/>
</dbReference>
<evidence type="ECO:0000256" key="4">
    <source>
        <dbReference type="ARBA" id="ARBA00022490"/>
    </source>
</evidence>
<dbReference type="EMBL" id="JADGJQ010000004">
    <property type="protein sequence ID" value="KAJ3184275.1"/>
    <property type="molecule type" value="Genomic_DNA"/>
</dbReference>
<comment type="caution">
    <text evidence="7">Lacks conserved residue(s) required for the propagation of feature annotation.</text>
</comment>
<dbReference type="SMART" id="SM00676">
    <property type="entry name" value="DM10"/>
    <property type="match status" value="1"/>
</dbReference>
<dbReference type="PRINTS" id="PR01243">
    <property type="entry name" value="NUCDPKINASE"/>
</dbReference>
<sequence>MAAASDESAARFCFLVDWYDAHADLSRSYQLLYFPADQTIEMYDVKQRRSFLKRTRVNLRLQDMYIGAAINVNSRQLVIKAYGDEYTHNELQHQMERTLMVVKPAAFGKAGAILDSVQKQGFTLCRLRMLELSQHLAQSVGSLEQGGASDIAGGRILAAELMKPSAISDLHGLLSSSSHGGKSEVYAPTSAQSVRQGLSEIFDEPAYSRTPRTAVFENSTLALIRPHAVSAGLVGQILTDITQTGGFEVTDMELFRLEKADAEEFLEIYKGVVPEYHAMLDHLTSGPIVAMEITGKPDIVDSFRNFCGPPDPELARVLYPQSLRAKFGVDKAQNAVHATDLAEDGPLEVKYFFKILVS</sequence>
<evidence type="ECO:0000256" key="7">
    <source>
        <dbReference type="PROSITE-ProRule" id="PRU00706"/>
    </source>
</evidence>
<dbReference type="AlphaFoldDB" id="A0AAD5TR39"/>
<dbReference type="Gene3D" id="2.30.29.170">
    <property type="match status" value="1"/>
</dbReference>
<comment type="subcellular location">
    <subcellularLocation>
        <location evidence="1">Cell projection</location>
        <location evidence="1">Cilium</location>
    </subcellularLocation>
    <subcellularLocation>
        <location evidence="2">Cytoplasm</location>
        <location evidence="2">Cytoskeleton</location>
    </subcellularLocation>
</comment>
<keyword evidence="10" id="KW-0808">Transferase</keyword>
<dbReference type="Gene3D" id="3.30.70.141">
    <property type="entry name" value="Nucleoside diphosphate kinase-like domain"/>
    <property type="match status" value="2"/>
</dbReference>
<dbReference type="CDD" id="cd04412">
    <property type="entry name" value="NDPk7B"/>
    <property type="match status" value="1"/>
</dbReference>
<dbReference type="GO" id="GO:0006241">
    <property type="term" value="P:CTP biosynthetic process"/>
    <property type="evidence" value="ECO:0007669"/>
    <property type="project" value="InterPro"/>
</dbReference>
<accession>A0AAD5TR39</accession>
<dbReference type="InterPro" id="IPR057579">
    <property type="entry name" value="DM10_NDK7"/>
</dbReference>
<organism evidence="10 11">
    <name type="scientific">Geranomyces variabilis</name>
    <dbReference type="NCBI Taxonomy" id="109894"/>
    <lineage>
        <taxon>Eukaryota</taxon>
        <taxon>Fungi</taxon>
        <taxon>Fungi incertae sedis</taxon>
        <taxon>Chytridiomycota</taxon>
        <taxon>Chytridiomycota incertae sedis</taxon>
        <taxon>Chytridiomycetes</taxon>
        <taxon>Spizellomycetales</taxon>
        <taxon>Powellomycetaceae</taxon>
        <taxon>Geranomyces</taxon>
    </lineage>
</organism>